<protein>
    <recommendedName>
        <fullName evidence="1">Tubulin-folding cofactor D C-terminal domain-containing protein</fullName>
    </recommendedName>
</protein>
<organism evidence="2 3">
    <name type="scientific">Vigna mungo</name>
    <name type="common">Black gram</name>
    <name type="synonym">Phaseolus mungo</name>
    <dbReference type="NCBI Taxonomy" id="3915"/>
    <lineage>
        <taxon>Eukaryota</taxon>
        <taxon>Viridiplantae</taxon>
        <taxon>Streptophyta</taxon>
        <taxon>Embryophyta</taxon>
        <taxon>Tracheophyta</taxon>
        <taxon>Spermatophyta</taxon>
        <taxon>Magnoliopsida</taxon>
        <taxon>eudicotyledons</taxon>
        <taxon>Gunneridae</taxon>
        <taxon>Pentapetalae</taxon>
        <taxon>rosids</taxon>
        <taxon>fabids</taxon>
        <taxon>Fabales</taxon>
        <taxon>Fabaceae</taxon>
        <taxon>Papilionoideae</taxon>
        <taxon>50 kb inversion clade</taxon>
        <taxon>NPAAA clade</taxon>
        <taxon>indigoferoid/millettioid clade</taxon>
        <taxon>Phaseoleae</taxon>
        <taxon>Vigna</taxon>
    </lineage>
</organism>
<dbReference type="PANTHER" id="PTHR12658">
    <property type="entry name" value="BETA-TUBULIN COFACTOR D"/>
    <property type="match status" value="1"/>
</dbReference>
<reference evidence="2 3" key="1">
    <citation type="journal article" date="2023" name="Life. Sci Alliance">
        <title>Evolutionary insights into 3D genome organization and epigenetic landscape of Vigna mungo.</title>
        <authorList>
            <person name="Junaid A."/>
            <person name="Singh B."/>
            <person name="Bhatia S."/>
        </authorList>
    </citation>
    <scope>NUCLEOTIDE SEQUENCE [LARGE SCALE GENOMIC DNA]</scope>
    <source>
        <strain evidence="2">Urdbean</strain>
    </source>
</reference>
<dbReference type="GO" id="GO:0005096">
    <property type="term" value="F:GTPase activator activity"/>
    <property type="evidence" value="ECO:0007669"/>
    <property type="project" value="InterPro"/>
</dbReference>
<dbReference type="InterPro" id="IPR033162">
    <property type="entry name" value="TBCD"/>
</dbReference>
<proteinExistence type="predicted"/>
<feature type="domain" description="Tubulin-folding cofactor D C-terminal" evidence="1">
    <location>
        <begin position="5"/>
        <end position="106"/>
    </location>
</feature>
<evidence type="ECO:0000313" key="3">
    <source>
        <dbReference type="Proteomes" id="UP001374535"/>
    </source>
</evidence>
<dbReference type="PANTHER" id="PTHR12658:SF0">
    <property type="entry name" value="TUBULIN-SPECIFIC CHAPERONE D"/>
    <property type="match status" value="1"/>
</dbReference>
<dbReference type="GO" id="GO:0000226">
    <property type="term" value="P:microtubule cytoskeleton organization"/>
    <property type="evidence" value="ECO:0007669"/>
    <property type="project" value="TreeGrafter"/>
</dbReference>
<dbReference type="GO" id="GO:0007023">
    <property type="term" value="P:post-chaperonin tubulin folding pathway"/>
    <property type="evidence" value="ECO:0007669"/>
    <property type="project" value="InterPro"/>
</dbReference>
<accession>A0AAQ3MV22</accession>
<dbReference type="Proteomes" id="UP001374535">
    <property type="component" value="Chromosome 9"/>
</dbReference>
<dbReference type="EMBL" id="CP144692">
    <property type="protein sequence ID" value="WVY97478.1"/>
    <property type="molecule type" value="Genomic_DNA"/>
</dbReference>
<dbReference type="Pfam" id="PF12612">
    <property type="entry name" value="TFCD_C"/>
    <property type="match status" value="1"/>
</dbReference>
<keyword evidence="3" id="KW-1185">Reference proteome</keyword>
<evidence type="ECO:0000259" key="1">
    <source>
        <dbReference type="Pfam" id="PF12612"/>
    </source>
</evidence>
<evidence type="ECO:0000313" key="2">
    <source>
        <dbReference type="EMBL" id="WVY97478.1"/>
    </source>
</evidence>
<dbReference type="AlphaFoldDB" id="A0AAQ3MV22"/>
<dbReference type="GO" id="GO:0007021">
    <property type="term" value="P:tubulin complex assembly"/>
    <property type="evidence" value="ECO:0007669"/>
    <property type="project" value="InterPro"/>
</dbReference>
<name>A0AAQ3MV22_VIGMU</name>
<gene>
    <name evidence="2" type="ORF">V8G54_029629</name>
</gene>
<dbReference type="InterPro" id="IPR022577">
    <property type="entry name" value="TBCD_C"/>
</dbReference>
<sequence>MTNEVPSYSYPRFIQLLQFGCYSRDVLSGLVISVGGLQDFLKRASLLALLEYLEGVGSEDPNARTSRIYMLSADILWVLQQFKKSDRVIVPTLKVLNFLNNTSLFLLLRNWSFKQFYYTHTHLGENKNSECEQSAGSKIYINSPLCDSCNHRHVSIARLAVNSRLNMDSFIFTEEGV</sequence>
<dbReference type="GO" id="GO:0048487">
    <property type="term" value="F:beta-tubulin binding"/>
    <property type="evidence" value="ECO:0007669"/>
    <property type="project" value="InterPro"/>
</dbReference>